<dbReference type="Proteomes" id="UP001596002">
    <property type="component" value="Unassembled WGS sequence"/>
</dbReference>
<evidence type="ECO:0000313" key="2">
    <source>
        <dbReference type="Proteomes" id="UP001596002"/>
    </source>
</evidence>
<accession>A0ABV9Q0F0</accession>
<evidence type="ECO:0000313" key="1">
    <source>
        <dbReference type="EMBL" id="MFC4767388.1"/>
    </source>
</evidence>
<protein>
    <submittedName>
        <fullName evidence="1">Uncharacterized protein</fullName>
    </submittedName>
</protein>
<proteinExistence type="predicted"/>
<dbReference type="EMBL" id="JBHSHC010000056">
    <property type="protein sequence ID" value="MFC4767388.1"/>
    <property type="molecule type" value="Genomic_DNA"/>
</dbReference>
<organism evidence="1 2">
    <name type="scientific">Effusibacillus consociatus</name>
    <dbReference type="NCBI Taxonomy" id="1117041"/>
    <lineage>
        <taxon>Bacteria</taxon>
        <taxon>Bacillati</taxon>
        <taxon>Bacillota</taxon>
        <taxon>Bacilli</taxon>
        <taxon>Bacillales</taxon>
        <taxon>Alicyclobacillaceae</taxon>
        <taxon>Effusibacillus</taxon>
    </lineage>
</organism>
<name>A0ABV9Q0F0_9BACL</name>
<dbReference type="RefSeq" id="WP_380025313.1">
    <property type="nucleotide sequence ID" value="NZ_JBHSHC010000056.1"/>
</dbReference>
<sequence>MNREELKRKVRGTAETIIREKGYVSAVDLFIRMDKLSVKKL</sequence>
<comment type="caution">
    <text evidence="1">The sequence shown here is derived from an EMBL/GenBank/DDBJ whole genome shotgun (WGS) entry which is preliminary data.</text>
</comment>
<gene>
    <name evidence="1" type="ORF">ACFO8Q_08430</name>
</gene>
<reference evidence="2" key="1">
    <citation type="journal article" date="2019" name="Int. J. Syst. Evol. Microbiol.">
        <title>The Global Catalogue of Microorganisms (GCM) 10K type strain sequencing project: providing services to taxonomists for standard genome sequencing and annotation.</title>
        <authorList>
            <consortium name="The Broad Institute Genomics Platform"/>
            <consortium name="The Broad Institute Genome Sequencing Center for Infectious Disease"/>
            <person name="Wu L."/>
            <person name="Ma J."/>
        </authorList>
    </citation>
    <scope>NUCLEOTIDE SEQUENCE [LARGE SCALE GENOMIC DNA]</scope>
    <source>
        <strain evidence="2">WYCCWR 12678</strain>
    </source>
</reference>
<keyword evidence="2" id="KW-1185">Reference proteome</keyword>